<evidence type="ECO:0000256" key="1">
    <source>
        <dbReference type="SAM" id="Phobius"/>
    </source>
</evidence>
<dbReference type="RefSeq" id="XP_001453944.1">
    <property type="nucleotide sequence ID" value="XM_001453907.1"/>
</dbReference>
<dbReference type="PANTHER" id="PTHR12621">
    <property type="entry name" value="CYSTEINE AND HISTIDINE-RICH DOMAIN CHORD -CONTAINING PROTEIN"/>
    <property type="match status" value="1"/>
</dbReference>
<dbReference type="GeneID" id="5039729"/>
<name>A0DU30_PARTE</name>
<evidence type="ECO:0000313" key="3">
    <source>
        <dbReference type="Proteomes" id="UP000000600"/>
    </source>
</evidence>
<keyword evidence="3" id="KW-1185">Reference proteome</keyword>
<evidence type="ECO:0000313" key="2">
    <source>
        <dbReference type="EMBL" id="CAK86547.1"/>
    </source>
</evidence>
<dbReference type="PANTHER" id="PTHR12621:SF7">
    <property type="entry name" value="CYSTEINE AND HISTIDINE-RICH DOMAIN-CONTAINING PROTEIN 1"/>
    <property type="match status" value="1"/>
</dbReference>
<dbReference type="HOGENOM" id="CLU_2269058_0_0_1"/>
<dbReference type="KEGG" id="ptm:GSPATT00039773001"/>
<keyword evidence="1" id="KW-0472">Membrane</keyword>
<dbReference type="AlphaFoldDB" id="A0DU30"/>
<sequence length="103" mass="12228">MKFLKKADFFGVPFVQNIDHQQTKFQSVTGGILTIAIFVLSLSYTFWVAYLWKTNQMNPKISHEHYVSDYSLLDLSEDIMIIKLIHLQIIFYCHQWFTLKTIH</sequence>
<dbReference type="Proteomes" id="UP000000600">
    <property type="component" value="Unassembled WGS sequence"/>
</dbReference>
<dbReference type="InParanoid" id="A0DU30"/>
<protein>
    <submittedName>
        <fullName evidence="2">Uncharacterized protein</fullName>
    </submittedName>
</protein>
<keyword evidence="1" id="KW-0812">Transmembrane</keyword>
<accession>A0DU30</accession>
<proteinExistence type="predicted"/>
<gene>
    <name evidence="2" type="ORF">GSPATT00039773001</name>
</gene>
<reference evidence="2 3" key="1">
    <citation type="journal article" date="2006" name="Nature">
        <title>Global trends of whole-genome duplications revealed by the ciliate Paramecium tetraurelia.</title>
        <authorList>
            <consortium name="Genoscope"/>
            <person name="Aury J.-M."/>
            <person name="Jaillon O."/>
            <person name="Duret L."/>
            <person name="Noel B."/>
            <person name="Jubin C."/>
            <person name="Porcel B.M."/>
            <person name="Segurens B."/>
            <person name="Daubin V."/>
            <person name="Anthouard V."/>
            <person name="Aiach N."/>
            <person name="Arnaiz O."/>
            <person name="Billaut A."/>
            <person name="Beisson J."/>
            <person name="Blanc I."/>
            <person name="Bouhouche K."/>
            <person name="Camara F."/>
            <person name="Duharcourt S."/>
            <person name="Guigo R."/>
            <person name="Gogendeau D."/>
            <person name="Katinka M."/>
            <person name="Keller A.-M."/>
            <person name="Kissmehl R."/>
            <person name="Klotz C."/>
            <person name="Koll F."/>
            <person name="Le Moue A."/>
            <person name="Lepere C."/>
            <person name="Malinsky S."/>
            <person name="Nowacki M."/>
            <person name="Nowak J.K."/>
            <person name="Plattner H."/>
            <person name="Poulain J."/>
            <person name="Ruiz F."/>
            <person name="Serrano V."/>
            <person name="Zagulski M."/>
            <person name="Dessen P."/>
            <person name="Betermier M."/>
            <person name="Weissenbach J."/>
            <person name="Scarpelli C."/>
            <person name="Schachter V."/>
            <person name="Sperling L."/>
            <person name="Meyer E."/>
            <person name="Cohen J."/>
            <person name="Wincker P."/>
        </authorList>
    </citation>
    <scope>NUCLEOTIDE SEQUENCE [LARGE SCALE GENOMIC DNA]</scope>
    <source>
        <strain evidence="2 3">Stock d4-2</strain>
    </source>
</reference>
<keyword evidence="1" id="KW-1133">Transmembrane helix</keyword>
<dbReference type="EMBL" id="CT868583">
    <property type="protein sequence ID" value="CAK86547.1"/>
    <property type="molecule type" value="Genomic_DNA"/>
</dbReference>
<organism evidence="2 3">
    <name type="scientific">Paramecium tetraurelia</name>
    <dbReference type="NCBI Taxonomy" id="5888"/>
    <lineage>
        <taxon>Eukaryota</taxon>
        <taxon>Sar</taxon>
        <taxon>Alveolata</taxon>
        <taxon>Ciliophora</taxon>
        <taxon>Intramacronucleata</taxon>
        <taxon>Oligohymenophorea</taxon>
        <taxon>Peniculida</taxon>
        <taxon>Parameciidae</taxon>
        <taxon>Paramecium</taxon>
    </lineage>
</organism>
<dbReference type="OrthoDB" id="290191at2759"/>
<feature type="transmembrane region" description="Helical" evidence="1">
    <location>
        <begin position="32"/>
        <end position="52"/>
    </location>
</feature>